<dbReference type="EMBL" id="CP062310">
    <property type="protein sequence ID" value="QOJ78387.1"/>
    <property type="molecule type" value="Genomic_DNA"/>
</dbReference>
<feature type="domain" description="Large ribosomal subunit protein uL30-like ferredoxin-like fold" evidence="5">
    <location>
        <begin position="4"/>
        <end position="49"/>
    </location>
</feature>
<evidence type="ECO:0000313" key="6">
    <source>
        <dbReference type="EMBL" id="QOJ78387.1"/>
    </source>
</evidence>
<sequence length="156" mass="17427">MALLFVIRLRGRPDRAPEEEKALGLLRLHKTYHATLVPDTPSIRGMLEKTLNSAVTYGEIRRDVLVELLKKRGRIAGNKRLTLEYLKSIGYESFEALADALLEGRVKLDEVPGLKPVFRLRPPSGGFKGTIKKNFKAGGEAGYRGEAVNDLILRML</sequence>
<dbReference type="Proteomes" id="UP000594121">
    <property type="component" value="Chromosome"/>
</dbReference>
<keyword evidence="3 4" id="KW-0687">Ribonucleoprotein</keyword>
<dbReference type="GeneID" id="59149516"/>
<dbReference type="InParanoid" id="A0A7L9FFC9"/>
<dbReference type="GO" id="GO:0003735">
    <property type="term" value="F:structural constituent of ribosome"/>
    <property type="evidence" value="ECO:0007669"/>
    <property type="project" value="UniProtKB-UniRule"/>
</dbReference>
<dbReference type="Gene3D" id="1.10.15.30">
    <property type="match status" value="1"/>
</dbReference>
<dbReference type="GO" id="GO:0006412">
    <property type="term" value="P:translation"/>
    <property type="evidence" value="ECO:0007669"/>
    <property type="project" value="UniProtKB-UniRule"/>
</dbReference>
<evidence type="ECO:0000256" key="2">
    <source>
        <dbReference type="ARBA" id="ARBA00022980"/>
    </source>
</evidence>
<dbReference type="RefSeq" id="WP_192818359.1">
    <property type="nucleotide sequence ID" value="NZ_CP062310.1"/>
</dbReference>
<protein>
    <recommendedName>
        <fullName evidence="4">Large ribosomal subunit protein uL30</fullName>
    </recommendedName>
</protein>
<evidence type="ECO:0000313" key="7">
    <source>
        <dbReference type="Proteomes" id="UP000594121"/>
    </source>
</evidence>
<comment type="subunit">
    <text evidence="4">Part of the 50S ribosomal subunit.</text>
</comment>
<comment type="similarity">
    <text evidence="1 4">Belongs to the universal ribosomal protein uL30 family.</text>
</comment>
<dbReference type="GO" id="GO:0022625">
    <property type="term" value="C:cytosolic large ribosomal subunit"/>
    <property type="evidence" value="ECO:0007669"/>
    <property type="project" value="UniProtKB-UniRule"/>
</dbReference>
<dbReference type="AlphaFoldDB" id="A0A7L9FFC9"/>
<dbReference type="GO" id="GO:0000463">
    <property type="term" value="P:maturation of LSU-rRNA from tricistronic rRNA transcript (SSU-rRNA, 5.8S rRNA, LSU-rRNA)"/>
    <property type="evidence" value="ECO:0007669"/>
    <property type="project" value="TreeGrafter"/>
</dbReference>
<dbReference type="SUPFAM" id="SSF55129">
    <property type="entry name" value="Ribosomal protein L30p/L7e"/>
    <property type="match status" value="1"/>
</dbReference>
<dbReference type="CDD" id="cd01657">
    <property type="entry name" value="Ribosomal_L7_archeal_euk"/>
    <property type="match status" value="1"/>
</dbReference>
<evidence type="ECO:0000259" key="5">
    <source>
        <dbReference type="Pfam" id="PF00327"/>
    </source>
</evidence>
<dbReference type="NCBIfam" id="TIGR01309">
    <property type="entry name" value="uL30_arch"/>
    <property type="match status" value="1"/>
</dbReference>
<gene>
    <name evidence="4" type="primary">rpl30</name>
    <name evidence="6" type="ORF">IG193_06430</name>
</gene>
<dbReference type="KEGG" id="thel:IG193_06430"/>
<evidence type="ECO:0000256" key="3">
    <source>
        <dbReference type="ARBA" id="ARBA00023274"/>
    </source>
</evidence>
<evidence type="ECO:0000256" key="1">
    <source>
        <dbReference type="ARBA" id="ARBA00007594"/>
    </source>
</evidence>
<dbReference type="Gene3D" id="3.30.1390.20">
    <property type="entry name" value="Ribosomal protein L30, ferredoxin-like fold domain"/>
    <property type="match status" value="1"/>
</dbReference>
<accession>A0A7L9FFC9</accession>
<reference evidence="6 7" key="1">
    <citation type="submission" date="2020-10" db="EMBL/GenBank/DDBJ databases">
        <title>Thermofilum lucidum 3507LT sp. nov. a novel member of Thermofilaceae family isolated from Chile hot spring, and proposal of description order Thermofilales.</title>
        <authorList>
            <person name="Zayulina K.S."/>
            <person name="Elcheninov A.G."/>
            <person name="Toshchakov S.V."/>
            <person name="Kublanov I.V."/>
        </authorList>
    </citation>
    <scope>NUCLEOTIDE SEQUENCE [LARGE SCALE GENOMIC DNA]</scope>
    <source>
        <strain evidence="6 7">3507LT</strain>
    </source>
</reference>
<dbReference type="InterPro" id="IPR036919">
    <property type="entry name" value="Ribo_uL30_ferredoxin-like_sf"/>
</dbReference>
<dbReference type="InterPro" id="IPR035808">
    <property type="entry name" value="Ribosomal_uL30_euk_arc"/>
</dbReference>
<dbReference type="FunCoup" id="A0A7L9FFC9">
    <property type="interactions" value="150"/>
</dbReference>
<dbReference type="HAMAP" id="MF_01371_A">
    <property type="entry name" value="Ribosomal_uL30_A"/>
    <property type="match status" value="1"/>
</dbReference>
<dbReference type="InterPro" id="IPR005997">
    <property type="entry name" value="Ribosomal_uL30_arc"/>
</dbReference>
<name>A0A7L9FFC9_9CREN</name>
<dbReference type="PANTHER" id="PTHR11524:SF16">
    <property type="entry name" value="LARGE RIBOSOMAL SUBUNIT PROTEIN UL30"/>
    <property type="match status" value="1"/>
</dbReference>
<dbReference type="Pfam" id="PF00327">
    <property type="entry name" value="Ribosomal_L30"/>
    <property type="match status" value="1"/>
</dbReference>
<dbReference type="InterPro" id="IPR016082">
    <property type="entry name" value="Ribosomal_uL30_ferredoxin-like"/>
</dbReference>
<dbReference type="InterPro" id="IPR039699">
    <property type="entry name" value="Ribosomal_uL30"/>
</dbReference>
<dbReference type="GO" id="GO:0003723">
    <property type="term" value="F:RNA binding"/>
    <property type="evidence" value="ECO:0007669"/>
    <property type="project" value="TreeGrafter"/>
</dbReference>
<keyword evidence="2 4" id="KW-0689">Ribosomal protein</keyword>
<keyword evidence="7" id="KW-1185">Reference proteome</keyword>
<dbReference type="NCBIfam" id="NF004711">
    <property type="entry name" value="PRK06049.1"/>
    <property type="match status" value="1"/>
</dbReference>
<dbReference type="PANTHER" id="PTHR11524">
    <property type="entry name" value="60S RIBOSOMAL PROTEIN L7"/>
    <property type="match status" value="1"/>
</dbReference>
<organism evidence="6 7">
    <name type="scientific">Infirmifilum lucidum</name>
    <dbReference type="NCBI Taxonomy" id="2776706"/>
    <lineage>
        <taxon>Archaea</taxon>
        <taxon>Thermoproteota</taxon>
        <taxon>Thermoprotei</taxon>
        <taxon>Thermofilales</taxon>
        <taxon>Thermofilaceae</taxon>
        <taxon>Infirmifilum</taxon>
    </lineage>
</organism>
<proteinExistence type="inferred from homology"/>
<evidence type="ECO:0000256" key="4">
    <source>
        <dbReference type="HAMAP-Rule" id="MF_01371"/>
    </source>
</evidence>